<evidence type="ECO:0000313" key="2">
    <source>
        <dbReference type="EMBL" id="SSA34505.1"/>
    </source>
</evidence>
<dbReference type="Proteomes" id="UP000250028">
    <property type="component" value="Unassembled WGS sequence"/>
</dbReference>
<keyword evidence="3" id="KW-1185">Reference proteome</keyword>
<evidence type="ECO:0000256" key="1">
    <source>
        <dbReference type="SAM" id="MobiDB-lite"/>
    </source>
</evidence>
<evidence type="ECO:0000313" key="3">
    <source>
        <dbReference type="Proteomes" id="UP000250028"/>
    </source>
</evidence>
<dbReference type="RefSeq" id="WP_109685150.1">
    <property type="nucleotide sequence ID" value="NZ_QGDN01000001.1"/>
</dbReference>
<gene>
    <name evidence="2" type="ORF">SAMN04489750_1828</name>
</gene>
<dbReference type="AlphaFoldDB" id="A0A2Y8ZRJ4"/>
<protein>
    <submittedName>
        <fullName evidence="2">Uncharacterized protein</fullName>
    </submittedName>
</protein>
<accession>A0A2Y8ZRJ4</accession>
<organism evidence="2 3">
    <name type="scientific">Branchiibius hedensis</name>
    <dbReference type="NCBI Taxonomy" id="672460"/>
    <lineage>
        <taxon>Bacteria</taxon>
        <taxon>Bacillati</taxon>
        <taxon>Actinomycetota</taxon>
        <taxon>Actinomycetes</taxon>
        <taxon>Micrococcales</taxon>
        <taxon>Dermacoccaceae</taxon>
        <taxon>Branchiibius</taxon>
    </lineage>
</organism>
<reference evidence="3" key="1">
    <citation type="submission" date="2016-10" db="EMBL/GenBank/DDBJ databases">
        <authorList>
            <person name="Varghese N."/>
            <person name="Submissions S."/>
        </authorList>
    </citation>
    <scope>NUCLEOTIDE SEQUENCE [LARGE SCALE GENOMIC DNA]</scope>
    <source>
        <strain evidence="3">DSM 22951</strain>
    </source>
</reference>
<dbReference type="OrthoDB" id="10015347at2"/>
<dbReference type="EMBL" id="UESZ01000001">
    <property type="protein sequence ID" value="SSA34505.1"/>
    <property type="molecule type" value="Genomic_DNA"/>
</dbReference>
<feature type="region of interest" description="Disordered" evidence="1">
    <location>
        <begin position="1"/>
        <end position="69"/>
    </location>
</feature>
<sequence>MSTDIDFDTKFQSEQPVGDDLPPLESLAEPQDAPAAPKPRKSKRAAQRPSANVSDEAKAAKAAAERDRQTRKRLFAAIERHRSMSELDDDSLDVAARLLGCKTDPAEVAVFSLTSAPNIKALSCLDSLRPSSTDPEAVMDALVEAVGVAEDKPLLRSVWALLSSVDSSLSAKAPTGDPVHAGRDLAKAARDVDPEALARLHRIAELIS</sequence>
<proteinExistence type="predicted"/>
<name>A0A2Y8ZRJ4_9MICO</name>
<feature type="compositionally biased region" description="Basic and acidic residues" evidence="1">
    <location>
        <begin position="55"/>
        <end position="68"/>
    </location>
</feature>